<dbReference type="PANTHER" id="PTHR42718:SF46">
    <property type="entry name" value="BLR6921 PROTEIN"/>
    <property type="match status" value="1"/>
</dbReference>
<dbReference type="InterPro" id="IPR011701">
    <property type="entry name" value="MFS"/>
</dbReference>
<evidence type="ECO:0000313" key="11">
    <source>
        <dbReference type="EMBL" id="MEU8135785.1"/>
    </source>
</evidence>
<evidence type="ECO:0000256" key="1">
    <source>
        <dbReference type="ARBA" id="ARBA00004651"/>
    </source>
</evidence>
<dbReference type="PROSITE" id="PS50850">
    <property type="entry name" value="MFS"/>
    <property type="match status" value="1"/>
</dbReference>
<dbReference type="Gene3D" id="1.20.1720.10">
    <property type="entry name" value="Multidrug resistance protein D"/>
    <property type="match status" value="1"/>
</dbReference>
<keyword evidence="2" id="KW-0813">Transport</keyword>
<keyword evidence="5 9" id="KW-1133">Transmembrane helix</keyword>
<feature type="transmembrane region" description="Helical" evidence="9">
    <location>
        <begin position="111"/>
        <end position="134"/>
    </location>
</feature>
<dbReference type="PROSITE" id="PS00216">
    <property type="entry name" value="SUGAR_TRANSPORT_1"/>
    <property type="match status" value="1"/>
</dbReference>
<feature type="transmembrane region" description="Helical" evidence="9">
    <location>
        <begin position="276"/>
        <end position="300"/>
    </location>
</feature>
<sequence length="504" mass="51656">MPTHGTAATARTKTVDPRFVLLLVCTAQFVLLIDDTIVNVALPTIGSDLKFSESSLSWVTNAYFLTFGGFLLIGGGLADLLGRRRLFGWSLAAFVLASAACGLAPNAGTLIAARAAQGIAGALLSPAALSILLATFRERGERARALGIWAALTGLGAATGLLVGGALVEWTHWRWIFLINLPVGAVALFLLPRVIPADDRSAPVRAPDFAGAALGTLAVLLLVYTVVETDTHPWDSGRTIAGLVGAAVLALGFALRQRSAAEPLIPRSLLKIRQAVLAQLMVLVAAGGLFAMFFFLTLYMQNVQEWSPLRTGLSYLPFSVGMGVASAVTAKLLATRGPAVPLALGPAIAAGGMYALSRLDAESSFAAHLMPALVVAGLGLGMAFVAVIQVATGGAGEADGGVASAMVTTCQQIGAAIGIAVIVTIAKSYRDERRAAGAHPLDAAVDSFSRAFEIQSILMGAAAVLGIVVGWAAHRAGPPDTAALGSAVKSGSDARPHAQPSSVG</sequence>
<evidence type="ECO:0000256" key="9">
    <source>
        <dbReference type="SAM" id="Phobius"/>
    </source>
</evidence>
<gene>
    <name evidence="11" type="ORF">AB0C36_19975</name>
</gene>
<evidence type="ECO:0000256" key="8">
    <source>
        <dbReference type="SAM" id="MobiDB-lite"/>
    </source>
</evidence>
<proteinExistence type="predicted"/>
<feature type="transmembrane region" description="Helical" evidence="9">
    <location>
        <begin position="457"/>
        <end position="474"/>
    </location>
</feature>
<dbReference type="Pfam" id="PF07690">
    <property type="entry name" value="MFS_1"/>
    <property type="match status" value="1"/>
</dbReference>
<dbReference type="InterPro" id="IPR020846">
    <property type="entry name" value="MFS_dom"/>
</dbReference>
<feature type="transmembrane region" description="Helical" evidence="9">
    <location>
        <begin position="146"/>
        <end position="167"/>
    </location>
</feature>
<evidence type="ECO:0000256" key="4">
    <source>
        <dbReference type="ARBA" id="ARBA00022692"/>
    </source>
</evidence>
<dbReference type="Gene3D" id="1.20.1250.20">
    <property type="entry name" value="MFS general substrate transporter like domains"/>
    <property type="match status" value="1"/>
</dbReference>
<feature type="transmembrane region" description="Helical" evidence="9">
    <location>
        <begin position="239"/>
        <end position="255"/>
    </location>
</feature>
<dbReference type="SUPFAM" id="SSF103473">
    <property type="entry name" value="MFS general substrate transporter"/>
    <property type="match status" value="1"/>
</dbReference>
<accession>A0ABV3DJ63</accession>
<feature type="transmembrane region" description="Helical" evidence="9">
    <location>
        <begin position="86"/>
        <end position="105"/>
    </location>
</feature>
<feature type="transmembrane region" description="Helical" evidence="9">
    <location>
        <begin position="62"/>
        <end position="81"/>
    </location>
</feature>
<protein>
    <submittedName>
        <fullName evidence="11">MFS transporter</fullName>
    </submittedName>
</protein>
<dbReference type="EMBL" id="JBEZFP010000050">
    <property type="protein sequence ID" value="MEU8135785.1"/>
    <property type="molecule type" value="Genomic_DNA"/>
</dbReference>
<feature type="transmembrane region" description="Helical" evidence="9">
    <location>
        <begin position="173"/>
        <end position="195"/>
    </location>
</feature>
<keyword evidence="12" id="KW-1185">Reference proteome</keyword>
<evidence type="ECO:0000256" key="5">
    <source>
        <dbReference type="ARBA" id="ARBA00022989"/>
    </source>
</evidence>
<evidence type="ECO:0000259" key="10">
    <source>
        <dbReference type="PROSITE" id="PS50850"/>
    </source>
</evidence>
<feature type="domain" description="Major facilitator superfamily (MFS) profile" evidence="10">
    <location>
        <begin position="20"/>
        <end position="478"/>
    </location>
</feature>
<evidence type="ECO:0000256" key="6">
    <source>
        <dbReference type="ARBA" id="ARBA00023136"/>
    </source>
</evidence>
<dbReference type="RefSeq" id="WP_358355799.1">
    <property type="nucleotide sequence ID" value="NZ_JBEZFP010000050.1"/>
</dbReference>
<keyword evidence="4 9" id="KW-0812">Transmembrane</keyword>
<dbReference type="PANTHER" id="PTHR42718">
    <property type="entry name" value="MAJOR FACILITATOR SUPERFAMILY MULTIDRUG TRANSPORTER MFSC"/>
    <property type="match status" value="1"/>
</dbReference>
<keyword evidence="3" id="KW-1003">Cell membrane</keyword>
<name>A0ABV3DJ63_9ACTN</name>
<comment type="subcellular location">
    <subcellularLocation>
        <location evidence="1">Cell membrane</location>
        <topology evidence="1">Multi-pass membrane protein</topology>
    </subcellularLocation>
</comment>
<organism evidence="11 12">
    <name type="scientific">Streptodolium elevatio</name>
    <dbReference type="NCBI Taxonomy" id="3157996"/>
    <lineage>
        <taxon>Bacteria</taxon>
        <taxon>Bacillati</taxon>
        <taxon>Actinomycetota</taxon>
        <taxon>Actinomycetes</taxon>
        <taxon>Kitasatosporales</taxon>
        <taxon>Streptomycetaceae</taxon>
        <taxon>Streptodolium</taxon>
    </lineage>
</organism>
<evidence type="ECO:0000256" key="7">
    <source>
        <dbReference type="ARBA" id="ARBA00023251"/>
    </source>
</evidence>
<evidence type="ECO:0000313" key="12">
    <source>
        <dbReference type="Proteomes" id="UP001551482"/>
    </source>
</evidence>
<dbReference type="CDD" id="cd17321">
    <property type="entry name" value="MFS_MMR_MDR_like"/>
    <property type="match status" value="1"/>
</dbReference>
<feature type="transmembrane region" description="Helical" evidence="9">
    <location>
        <begin position="369"/>
        <end position="391"/>
    </location>
</feature>
<dbReference type="InterPro" id="IPR005829">
    <property type="entry name" value="Sugar_transporter_CS"/>
</dbReference>
<feature type="transmembrane region" description="Helical" evidence="9">
    <location>
        <begin position="339"/>
        <end position="357"/>
    </location>
</feature>
<dbReference type="InterPro" id="IPR036259">
    <property type="entry name" value="MFS_trans_sf"/>
</dbReference>
<keyword evidence="6 9" id="KW-0472">Membrane</keyword>
<reference evidence="11 12" key="1">
    <citation type="submission" date="2024-06" db="EMBL/GenBank/DDBJ databases">
        <title>The Natural Products Discovery Center: Release of the First 8490 Sequenced Strains for Exploring Actinobacteria Biosynthetic Diversity.</title>
        <authorList>
            <person name="Kalkreuter E."/>
            <person name="Kautsar S.A."/>
            <person name="Yang D."/>
            <person name="Bader C.D."/>
            <person name="Teijaro C.N."/>
            <person name="Fluegel L."/>
            <person name="Davis C.M."/>
            <person name="Simpson J.R."/>
            <person name="Lauterbach L."/>
            <person name="Steele A.D."/>
            <person name="Gui C."/>
            <person name="Meng S."/>
            <person name="Li G."/>
            <person name="Viehrig K."/>
            <person name="Ye F."/>
            <person name="Su P."/>
            <person name="Kiefer A.F."/>
            <person name="Nichols A."/>
            <person name="Cepeda A.J."/>
            <person name="Yan W."/>
            <person name="Fan B."/>
            <person name="Jiang Y."/>
            <person name="Adhikari A."/>
            <person name="Zheng C.-J."/>
            <person name="Schuster L."/>
            <person name="Cowan T.M."/>
            <person name="Smanski M.J."/>
            <person name="Chevrette M.G."/>
            <person name="De Carvalho L.P.S."/>
            <person name="Shen B."/>
        </authorList>
    </citation>
    <scope>NUCLEOTIDE SEQUENCE [LARGE SCALE GENOMIC DNA]</scope>
    <source>
        <strain evidence="11 12">NPDC048946</strain>
    </source>
</reference>
<evidence type="ECO:0000256" key="2">
    <source>
        <dbReference type="ARBA" id="ARBA00022448"/>
    </source>
</evidence>
<dbReference type="PRINTS" id="PR01036">
    <property type="entry name" value="TCRTETB"/>
</dbReference>
<dbReference type="Proteomes" id="UP001551482">
    <property type="component" value="Unassembled WGS sequence"/>
</dbReference>
<comment type="caution">
    <text evidence="11">The sequence shown here is derived from an EMBL/GenBank/DDBJ whole genome shotgun (WGS) entry which is preliminary data.</text>
</comment>
<keyword evidence="7" id="KW-0046">Antibiotic resistance</keyword>
<evidence type="ECO:0000256" key="3">
    <source>
        <dbReference type="ARBA" id="ARBA00022475"/>
    </source>
</evidence>
<feature type="region of interest" description="Disordered" evidence="8">
    <location>
        <begin position="483"/>
        <end position="504"/>
    </location>
</feature>
<feature type="transmembrane region" description="Helical" evidence="9">
    <location>
        <begin position="403"/>
        <end position="426"/>
    </location>
</feature>
<feature type="transmembrane region" description="Helical" evidence="9">
    <location>
        <begin position="207"/>
        <end position="227"/>
    </location>
</feature>
<feature type="transmembrane region" description="Helical" evidence="9">
    <location>
        <begin position="20"/>
        <end position="42"/>
    </location>
</feature>